<dbReference type="Gene3D" id="3.40.309.10">
    <property type="entry name" value="Aldehyde Dehydrogenase, Chain A, domain 2"/>
    <property type="match status" value="1"/>
</dbReference>
<dbReference type="PROSITE" id="PS00070">
    <property type="entry name" value="ALDEHYDE_DEHYDR_CYS"/>
    <property type="match status" value="1"/>
</dbReference>
<keyword evidence="7" id="KW-1185">Reference proteome</keyword>
<evidence type="ECO:0000256" key="1">
    <source>
        <dbReference type="ARBA" id="ARBA00009986"/>
    </source>
</evidence>
<dbReference type="NCBIfam" id="TIGR01780">
    <property type="entry name" value="SSADH"/>
    <property type="match status" value="1"/>
</dbReference>
<sequence>MRVGSVPNLDASGALAAVAAAENALPAWRGLSAQQRAAHLRRWHGLVLEHIEGLAHLLTTEQGKTLAEARGEIAYGATFIEWFAEEAKRVYGDTIPAPKAGSRIIVQKQPVGVVAAIIPWNFPSALFNRKVAAALAAGCTVVVKPSEFTPFSALALAALAEQAGLPKGVVNVVTGDPAPIGEALMASPVVRKISFTGSTRVGKLLLAQAAQTVKRTSMELGGNAPLIVFDDADIPTAVQACMNSKFRNAGQTCVCANRIYVQDGIYAAFSRALVAAVERLKVGPGLSEGVTIGPLINRAAVAKVERHIADAVAKGGRIVLGGTRHALGGTFFEPTVIEGATDEMDLAHDETFGPVAPLFRFADEAEAIALANATSYGLASYIFTASLDRMWRVTDALETGMVGVNEGLISNEVAPFGGIKESGLGREGSRYGIDEYLEQKYIMISPALAA</sequence>
<dbReference type="InterPro" id="IPR016162">
    <property type="entry name" value="Ald_DH_N"/>
</dbReference>
<dbReference type="InterPro" id="IPR016161">
    <property type="entry name" value="Ald_DH/histidinol_DH"/>
</dbReference>
<dbReference type="EMBL" id="JALKCH010000008">
    <property type="protein sequence ID" value="MCK0197923.1"/>
    <property type="molecule type" value="Genomic_DNA"/>
</dbReference>
<dbReference type="CDD" id="cd07103">
    <property type="entry name" value="ALDH_F5_SSADH_GabD"/>
    <property type="match status" value="1"/>
</dbReference>
<feature type="active site" evidence="3">
    <location>
        <position position="219"/>
    </location>
</feature>
<keyword evidence="2 4" id="KW-0560">Oxidoreductase</keyword>
<reference evidence="6 7" key="1">
    <citation type="submission" date="2022-04" db="EMBL/GenBank/DDBJ databases">
        <authorList>
            <person name="Grouzdev D.S."/>
            <person name="Pantiukh K.S."/>
            <person name="Krutkina M.S."/>
        </authorList>
    </citation>
    <scope>NUCLEOTIDE SEQUENCE [LARGE SCALE GENOMIC DNA]</scope>
    <source>
        <strain evidence="6 7">6x-1</strain>
    </source>
</reference>
<organism evidence="6 7">
    <name type="scientific">Ancylobacter crimeensis</name>
    <dbReference type="NCBI Taxonomy" id="2579147"/>
    <lineage>
        <taxon>Bacteria</taxon>
        <taxon>Pseudomonadati</taxon>
        <taxon>Pseudomonadota</taxon>
        <taxon>Alphaproteobacteria</taxon>
        <taxon>Hyphomicrobiales</taxon>
        <taxon>Xanthobacteraceae</taxon>
        <taxon>Ancylobacter</taxon>
    </lineage>
</organism>
<dbReference type="Pfam" id="PF00171">
    <property type="entry name" value="Aldedh"/>
    <property type="match status" value="1"/>
</dbReference>
<evidence type="ECO:0000256" key="3">
    <source>
        <dbReference type="PROSITE-ProRule" id="PRU10007"/>
    </source>
</evidence>
<proteinExistence type="inferred from homology"/>
<name>A0ABT0DD75_9HYPH</name>
<dbReference type="InterPro" id="IPR050740">
    <property type="entry name" value="Aldehyde_DH_Superfamily"/>
</dbReference>
<dbReference type="InterPro" id="IPR029510">
    <property type="entry name" value="Ald_DH_CS_GLU"/>
</dbReference>
<evidence type="ECO:0000256" key="2">
    <source>
        <dbReference type="ARBA" id="ARBA00023002"/>
    </source>
</evidence>
<dbReference type="InterPro" id="IPR015590">
    <property type="entry name" value="Aldehyde_DH_dom"/>
</dbReference>
<comment type="caution">
    <text evidence="6">The sequence shown here is derived from an EMBL/GenBank/DDBJ whole genome shotgun (WGS) entry which is preliminary data.</text>
</comment>
<dbReference type="Proteomes" id="UP001203284">
    <property type="component" value="Unassembled WGS sequence"/>
</dbReference>
<dbReference type="Gene3D" id="3.40.605.10">
    <property type="entry name" value="Aldehyde Dehydrogenase, Chain A, domain 1"/>
    <property type="match status" value="1"/>
</dbReference>
<feature type="domain" description="Aldehyde dehydrogenase" evidence="5">
    <location>
        <begin position="3"/>
        <end position="442"/>
    </location>
</feature>
<evidence type="ECO:0000313" key="7">
    <source>
        <dbReference type="Proteomes" id="UP001203284"/>
    </source>
</evidence>
<gene>
    <name evidence="6" type="ORF">MWN34_13500</name>
</gene>
<dbReference type="PROSITE" id="PS00687">
    <property type="entry name" value="ALDEHYDE_DEHYDR_GLU"/>
    <property type="match status" value="1"/>
</dbReference>
<dbReference type="InterPro" id="IPR010102">
    <property type="entry name" value="Succ_semiAld_DH"/>
</dbReference>
<protein>
    <submittedName>
        <fullName evidence="6">NAD-dependent succinate-semialdehyde dehydrogenase</fullName>
    </submittedName>
</protein>
<evidence type="ECO:0000259" key="5">
    <source>
        <dbReference type="Pfam" id="PF00171"/>
    </source>
</evidence>
<dbReference type="InterPro" id="IPR016160">
    <property type="entry name" value="Ald_DH_CS_CYS"/>
</dbReference>
<comment type="similarity">
    <text evidence="1 4">Belongs to the aldehyde dehydrogenase family.</text>
</comment>
<dbReference type="InterPro" id="IPR016163">
    <property type="entry name" value="Ald_DH_C"/>
</dbReference>
<evidence type="ECO:0000313" key="6">
    <source>
        <dbReference type="EMBL" id="MCK0197923.1"/>
    </source>
</evidence>
<evidence type="ECO:0000256" key="4">
    <source>
        <dbReference type="RuleBase" id="RU003345"/>
    </source>
</evidence>
<dbReference type="PANTHER" id="PTHR43353:SF5">
    <property type="entry name" value="SUCCINATE-SEMIALDEHYDE DEHYDROGENASE, MITOCHONDRIAL"/>
    <property type="match status" value="1"/>
</dbReference>
<dbReference type="PANTHER" id="PTHR43353">
    <property type="entry name" value="SUCCINATE-SEMIALDEHYDE DEHYDROGENASE, MITOCHONDRIAL"/>
    <property type="match status" value="1"/>
</dbReference>
<accession>A0ABT0DD75</accession>
<dbReference type="SUPFAM" id="SSF53720">
    <property type="entry name" value="ALDH-like"/>
    <property type="match status" value="1"/>
</dbReference>